<protein>
    <recommendedName>
        <fullName evidence="1">Pyrrolo-quinoline quinone repeat domain-containing protein</fullName>
    </recommendedName>
</protein>
<feature type="domain" description="Pyrrolo-quinoline quinone repeat" evidence="1">
    <location>
        <begin position="101"/>
        <end position="256"/>
    </location>
</feature>
<dbReference type="InterPro" id="IPR002372">
    <property type="entry name" value="PQQ_rpt_dom"/>
</dbReference>
<dbReference type="Proteomes" id="UP000178851">
    <property type="component" value="Unassembled WGS sequence"/>
</dbReference>
<dbReference type="Pfam" id="PF13360">
    <property type="entry name" value="PQQ_2"/>
    <property type="match status" value="1"/>
</dbReference>
<dbReference type="InterPro" id="IPR018391">
    <property type="entry name" value="PQQ_b-propeller_rpt"/>
</dbReference>
<evidence type="ECO:0000259" key="1">
    <source>
        <dbReference type="Pfam" id="PF13360"/>
    </source>
</evidence>
<dbReference type="InterPro" id="IPR015943">
    <property type="entry name" value="WD40/YVTN_repeat-like_dom_sf"/>
</dbReference>
<organism evidence="2 3">
    <name type="scientific">Candidatus Woesebacteria bacterium RIFCSPHIGHO2_01_FULL_39_28</name>
    <dbReference type="NCBI Taxonomy" id="1802496"/>
    <lineage>
        <taxon>Bacteria</taxon>
        <taxon>Candidatus Woeseibacteriota</taxon>
    </lineage>
</organism>
<comment type="caution">
    <text evidence="2">The sequence shown here is derived from an EMBL/GenBank/DDBJ whole genome shotgun (WGS) entry which is preliminary data.</text>
</comment>
<evidence type="ECO:0000313" key="3">
    <source>
        <dbReference type="Proteomes" id="UP000178851"/>
    </source>
</evidence>
<gene>
    <name evidence="2" type="ORF">A2627_01965</name>
</gene>
<dbReference type="Gene3D" id="2.130.10.10">
    <property type="entry name" value="YVTN repeat-like/Quinoprotein amine dehydrogenase"/>
    <property type="match status" value="1"/>
</dbReference>
<dbReference type="InterPro" id="IPR011047">
    <property type="entry name" value="Quinoprotein_ADH-like_sf"/>
</dbReference>
<name>A0A1F7YMP3_9BACT</name>
<reference evidence="2 3" key="1">
    <citation type="journal article" date="2016" name="Nat. Commun.">
        <title>Thousands of microbial genomes shed light on interconnected biogeochemical processes in an aquifer system.</title>
        <authorList>
            <person name="Anantharaman K."/>
            <person name="Brown C.T."/>
            <person name="Hug L.A."/>
            <person name="Sharon I."/>
            <person name="Castelle C.J."/>
            <person name="Probst A.J."/>
            <person name="Thomas B.C."/>
            <person name="Singh A."/>
            <person name="Wilkins M.J."/>
            <person name="Karaoz U."/>
            <person name="Brodie E.L."/>
            <person name="Williams K.H."/>
            <person name="Hubbard S.S."/>
            <person name="Banfield J.F."/>
        </authorList>
    </citation>
    <scope>NUCLEOTIDE SEQUENCE [LARGE SCALE GENOMIC DNA]</scope>
</reference>
<proteinExistence type="predicted"/>
<evidence type="ECO:0000313" key="2">
    <source>
        <dbReference type="EMBL" id="OGM27878.1"/>
    </source>
</evidence>
<dbReference type="AlphaFoldDB" id="A0A1F7YMP3"/>
<sequence>MSKKLSGVIIFLGVLLVVGGVGLTRRKNKFIVPVRAQTLTYDWPQFQHDVKRTGYNPQDLSAPFTQKWARDLGGAVAERVQPVISGGILVIGDINGKVFGLNETTGVIVWTFQTGAAVSYSAAIDQGKVFVSSQDGYLYALNLSNGAKLWQAKVGNKPVGGAPVIYNNVIYIGGKDGYFYAFNATDGTQRWKFDSAISNPITVRSPIIGNASLSPIKNRLFFSAENVVAYSLDLNGSLIWAKQMYGESTYETWPVVSETNNVVMFQTKSVYSFHSSLGLDDGDLFCPGDMGSGCGSCANSNPDNFDAPSNCDTVTSSCSDQWNEQHGLTNSIDSIFDRWPQRRTFYSFNMDTGALIPAPILWTGGGGRPQEAPVVNEASGNVYLLARTKWSRRDTGYFCRKWVDIVRLSFTSAQGTFNYITCGSGIQCPASDSFHFIGDETTVLSMSGNLVVGTGWYHTGSIRVDTGVQIEVSPTSGLGQGTNGTGGDHAAPAAIANKVVFVKQFSGEVTSKIVAYQGK</sequence>
<accession>A0A1F7YMP3</accession>
<dbReference type="SMART" id="SM00564">
    <property type="entry name" value="PQQ"/>
    <property type="match status" value="3"/>
</dbReference>
<dbReference type="SUPFAM" id="SSF50998">
    <property type="entry name" value="Quinoprotein alcohol dehydrogenase-like"/>
    <property type="match status" value="1"/>
</dbReference>
<dbReference type="PANTHER" id="PTHR34512">
    <property type="entry name" value="CELL SURFACE PROTEIN"/>
    <property type="match status" value="1"/>
</dbReference>
<dbReference type="EMBL" id="MGGI01000002">
    <property type="protein sequence ID" value="OGM27878.1"/>
    <property type="molecule type" value="Genomic_DNA"/>
</dbReference>
<dbReference type="PANTHER" id="PTHR34512:SF30">
    <property type="entry name" value="OUTER MEMBRANE PROTEIN ASSEMBLY FACTOR BAMB"/>
    <property type="match status" value="1"/>
</dbReference>